<evidence type="ECO:0000256" key="4">
    <source>
        <dbReference type="HAMAP-Rule" id="MF_00655"/>
    </source>
</evidence>
<proteinExistence type="inferred from homology"/>
<dbReference type="InterPro" id="IPR008792">
    <property type="entry name" value="PQQD"/>
</dbReference>
<evidence type="ECO:0000313" key="6">
    <source>
        <dbReference type="Proteomes" id="UP001139308"/>
    </source>
</evidence>
<protein>
    <recommendedName>
        <fullName evidence="4">PqqA binding protein</fullName>
    </recommendedName>
    <alternativeName>
        <fullName evidence="4">Coenzyme PQQ synthesis protein D</fullName>
    </alternativeName>
    <alternativeName>
        <fullName evidence="4">Pyrroloquinoline quinone biosynthesis protein D</fullName>
    </alternativeName>
</protein>
<dbReference type="Pfam" id="PF05402">
    <property type="entry name" value="PqqD"/>
    <property type="match status" value="1"/>
</dbReference>
<evidence type="ECO:0000256" key="1">
    <source>
        <dbReference type="ARBA" id="ARBA00004886"/>
    </source>
</evidence>
<accession>A0A9X1RIQ6</accession>
<gene>
    <name evidence="4 5" type="primary">pqqD</name>
    <name evidence="5" type="ORF">L5014_01035</name>
</gene>
<dbReference type="InterPro" id="IPR022479">
    <property type="entry name" value="PqqD_bac"/>
</dbReference>
<comment type="function">
    <text evidence="4">Functions as a PqqA binding protein and presents PqqA to PqqE, in the pyrroloquinoline quinone (PQQ) biosynthetic pathway.</text>
</comment>
<comment type="subunit">
    <text evidence="2 4">Monomer. Interacts with PqqE.</text>
</comment>
<dbReference type="NCBIfam" id="NF002535">
    <property type="entry name" value="PRK02079.1"/>
    <property type="match status" value="1"/>
</dbReference>
<dbReference type="InterPro" id="IPR041881">
    <property type="entry name" value="PqqD_sf"/>
</dbReference>
<comment type="similarity">
    <text evidence="4">Belongs to the PqqD family.</text>
</comment>
<name>A0A9X1RIQ6_9BURK</name>
<comment type="pathway">
    <text evidence="1 4">Cofactor biosynthesis; pyrroloquinoline quinone biosynthesis.</text>
</comment>
<dbReference type="Proteomes" id="UP001139308">
    <property type="component" value="Unassembled WGS sequence"/>
</dbReference>
<dbReference type="GO" id="GO:0018189">
    <property type="term" value="P:pyrroloquinoline quinone biosynthetic process"/>
    <property type="evidence" value="ECO:0007669"/>
    <property type="project" value="UniProtKB-UniRule"/>
</dbReference>
<dbReference type="GO" id="GO:0048038">
    <property type="term" value="F:quinone binding"/>
    <property type="evidence" value="ECO:0007669"/>
    <property type="project" value="InterPro"/>
</dbReference>
<dbReference type="HAMAP" id="MF_00655">
    <property type="entry name" value="PQQ_syn_PqqD"/>
    <property type="match status" value="1"/>
</dbReference>
<organism evidence="5 6">
    <name type="scientific">Paraburkholderia tagetis</name>
    <dbReference type="NCBI Taxonomy" id="2913261"/>
    <lineage>
        <taxon>Bacteria</taxon>
        <taxon>Pseudomonadati</taxon>
        <taxon>Pseudomonadota</taxon>
        <taxon>Betaproteobacteria</taxon>
        <taxon>Burkholderiales</taxon>
        <taxon>Burkholderiaceae</taxon>
        <taxon>Paraburkholderia</taxon>
    </lineage>
</organism>
<comment type="caution">
    <text evidence="5">The sequence shown here is derived from an EMBL/GenBank/DDBJ whole genome shotgun (WGS) entry which is preliminary data.</text>
</comment>
<dbReference type="NCBIfam" id="TIGR03859">
    <property type="entry name" value="PQQ_PqqD"/>
    <property type="match status" value="1"/>
</dbReference>
<evidence type="ECO:0000256" key="2">
    <source>
        <dbReference type="ARBA" id="ARBA00011741"/>
    </source>
</evidence>
<evidence type="ECO:0000256" key="3">
    <source>
        <dbReference type="ARBA" id="ARBA00022905"/>
    </source>
</evidence>
<sequence>MMSFDRTRIPDWRRGYRFQFEPAQNAHVVLYPEGMVKLNESAAAIGSLINGLRSVVEIIAQLSQQYPGVPELAEDVEQFMEVAHAKHWIEFA</sequence>
<keyword evidence="6" id="KW-1185">Reference proteome</keyword>
<dbReference type="Gene3D" id="1.10.10.1150">
    <property type="entry name" value="Coenzyme PQQ synthesis protein D (PqqD)"/>
    <property type="match status" value="1"/>
</dbReference>
<dbReference type="AlphaFoldDB" id="A0A9X1RIQ6"/>
<evidence type="ECO:0000313" key="5">
    <source>
        <dbReference type="EMBL" id="MCG5071953.1"/>
    </source>
</evidence>
<dbReference type="EMBL" id="JAKLJA010000001">
    <property type="protein sequence ID" value="MCG5071953.1"/>
    <property type="molecule type" value="Genomic_DNA"/>
</dbReference>
<keyword evidence="3 4" id="KW-0884">PQQ biosynthesis</keyword>
<reference evidence="5" key="1">
    <citation type="submission" date="2022-01" db="EMBL/GenBank/DDBJ databases">
        <title>Genome sequence and assembly of Parabukholderia sp. RG36.</title>
        <authorList>
            <person name="Chhetri G."/>
        </authorList>
    </citation>
    <scope>NUCLEOTIDE SEQUENCE</scope>
    <source>
        <strain evidence="5">RG36</strain>
    </source>
</reference>